<dbReference type="Proteomes" id="UP000256873">
    <property type="component" value="Unassembled WGS sequence"/>
</dbReference>
<dbReference type="Pfam" id="PF08239">
    <property type="entry name" value="SH3_3"/>
    <property type="match status" value="1"/>
</dbReference>
<gene>
    <name evidence="2" type="ORF">DWQ54_05725</name>
</gene>
<dbReference type="Gene3D" id="2.30.30.40">
    <property type="entry name" value="SH3 Domains"/>
    <property type="match status" value="1"/>
</dbReference>
<sequence>MARTGQITASTLNLRTSPNTSSTILSAFPTGTLAEILDTVTGGSYSLPAGGTSNQWHKVKVAGQEGFLAAAFIIDTGNPDGTSNVLDAIFKVNAGHIYYRAKDITGDGRAETFCNWFAADVLDQLGIDLPRLDSSAGSYVEPHPVYGNNTPFKPFSAEALFIFFQNQNASSLGKWKLVSSDTADKASAQSAAISIAQGDKVVVASFPGVRGSRQGHIAIVRPDSSASVRIAQAGRVSSNNLALSDGFGSALSSTKFFTFKG</sequence>
<dbReference type="InterPro" id="IPR003646">
    <property type="entry name" value="SH3-like_bac-type"/>
</dbReference>
<organism evidence="2 3">
    <name type="scientific">Microcystis flos-aquae TF09</name>
    <dbReference type="NCBI Taxonomy" id="2060473"/>
    <lineage>
        <taxon>Bacteria</taxon>
        <taxon>Bacillati</taxon>
        <taxon>Cyanobacteriota</taxon>
        <taxon>Cyanophyceae</taxon>
        <taxon>Oscillatoriophycideae</taxon>
        <taxon>Chroococcales</taxon>
        <taxon>Microcystaceae</taxon>
        <taxon>Microcystis</taxon>
    </lineage>
</organism>
<evidence type="ECO:0000313" key="2">
    <source>
        <dbReference type="EMBL" id="REJ44959.1"/>
    </source>
</evidence>
<accession>A0A3E0LBR8</accession>
<reference evidence="2 3" key="1">
    <citation type="submission" date="2017-10" db="EMBL/GenBank/DDBJ databases">
        <title>A large-scale comparative metagenomic study reveals the eutrophication-driven functional interactions in six Microcystis-epibionts communities.</title>
        <authorList>
            <person name="Li Q."/>
            <person name="Lin F."/>
        </authorList>
    </citation>
    <scope>NUCLEOTIDE SEQUENCE [LARGE SCALE GENOMIC DNA]</scope>
    <source>
        <strain evidence="2">TF09</strain>
    </source>
</reference>
<name>A0A3E0LBR8_9CHRO</name>
<dbReference type="EMBL" id="QQWC01000001">
    <property type="protein sequence ID" value="REJ44959.1"/>
    <property type="molecule type" value="Genomic_DNA"/>
</dbReference>
<protein>
    <submittedName>
        <fullName evidence="2">SH3 domain-containing protein</fullName>
    </submittedName>
</protein>
<evidence type="ECO:0000313" key="3">
    <source>
        <dbReference type="Proteomes" id="UP000256873"/>
    </source>
</evidence>
<proteinExistence type="predicted"/>
<dbReference type="SMART" id="SM00287">
    <property type="entry name" value="SH3b"/>
    <property type="match status" value="1"/>
</dbReference>
<feature type="domain" description="SH3b" evidence="1">
    <location>
        <begin position="2"/>
        <end position="77"/>
    </location>
</feature>
<comment type="caution">
    <text evidence="2">The sequence shown here is derived from an EMBL/GenBank/DDBJ whole genome shotgun (WGS) entry which is preliminary data.</text>
</comment>
<evidence type="ECO:0000259" key="1">
    <source>
        <dbReference type="PROSITE" id="PS51781"/>
    </source>
</evidence>
<dbReference type="PROSITE" id="PS51781">
    <property type="entry name" value="SH3B"/>
    <property type="match status" value="1"/>
</dbReference>
<dbReference type="AlphaFoldDB" id="A0A3E0LBR8"/>